<evidence type="ECO:0000313" key="2">
    <source>
        <dbReference type="Proteomes" id="UP001158730"/>
    </source>
</evidence>
<evidence type="ECO:0000313" key="1">
    <source>
        <dbReference type="EMBL" id="MDH1057169.1"/>
    </source>
</evidence>
<comment type="caution">
    <text evidence="1">The sequence shown here is derived from an EMBL/GenBank/DDBJ whole genome shotgun (WGS) entry which is preliminary data.</text>
</comment>
<accession>A0AA42N636</accession>
<protein>
    <recommendedName>
        <fullName evidence="3">Minor tail protein</fullName>
    </recommendedName>
</protein>
<evidence type="ECO:0008006" key="3">
    <source>
        <dbReference type="Google" id="ProtNLM"/>
    </source>
</evidence>
<dbReference type="RefSeq" id="WP_280055363.1">
    <property type="nucleotide sequence ID" value="NZ_JAOBYN010000029.1"/>
</dbReference>
<name>A0AA42N636_AQUAC</name>
<reference evidence="1" key="1">
    <citation type="submission" date="2022-09" db="EMBL/GenBank/DDBJ databases">
        <title>Intensive care unit water sources are persistently colonized with multi-drug resistant bacteria and are the site of extensive horizontal gene transfer of antibiotic resistance genes.</title>
        <authorList>
            <person name="Diorio-Toth L."/>
        </authorList>
    </citation>
    <scope>NUCLEOTIDE SEQUENCE</scope>
    <source>
        <strain evidence="1">GD03990</strain>
    </source>
</reference>
<organism evidence="1 2">
    <name type="scientific">Aquipseudomonas alcaligenes</name>
    <name type="common">Pseudomonas alcaligenes</name>
    <dbReference type="NCBI Taxonomy" id="43263"/>
    <lineage>
        <taxon>Bacteria</taxon>
        <taxon>Pseudomonadati</taxon>
        <taxon>Pseudomonadota</taxon>
        <taxon>Gammaproteobacteria</taxon>
        <taxon>Pseudomonadales</taxon>
        <taxon>Pseudomonadaceae</taxon>
        <taxon>Aquipseudomonas</taxon>
    </lineage>
</organism>
<dbReference type="EMBL" id="JAOBYN010000029">
    <property type="protein sequence ID" value="MDH1057169.1"/>
    <property type="molecule type" value="Genomic_DNA"/>
</dbReference>
<dbReference type="AlphaFoldDB" id="A0AA42N636"/>
<sequence length="297" mass="29922">MADVIPVKKVPGGLAEFGAADKVPAENLPATEWTAETVSQAEAEAGTATTRRAWTVQRVRQAIAAWWAASSMKTKLDGIATGATANSADATLLARSNHTGTQAASTISDLAEVTQDMVGAMIVAGTNVTVSYDDGAGTLTISATGGGGGMTNPMTAAGDIITGGTSGAAQRLAGGVNGQRLTMVSGAPAWAYDLGVTITESTTARNASLTDVGNYIRHTNASASTLTIPPQSSVAWPGDAEIHVRRAAAGNLTLTPGSGVTLNAPSGGTLVMTNAMTVTLKRVSADVWDVIGQTVPA</sequence>
<dbReference type="Proteomes" id="UP001158730">
    <property type="component" value="Unassembled WGS sequence"/>
</dbReference>
<gene>
    <name evidence="1" type="ORF">N5C05_20700</name>
</gene>
<proteinExistence type="predicted"/>